<dbReference type="InterPro" id="IPR038383">
    <property type="entry name" value="CPD_dom_sf"/>
</dbReference>
<keyword evidence="11" id="KW-0378">Hydrolase</keyword>
<evidence type="ECO:0000256" key="11">
    <source>
        <dbReference type="ARBA" id="ARBA00022801"/>
    </source>
</evidence>
<dbReference type="GO" id="GO:0008234">
    <property type="term" value="F:cysteine-type peptidase activity"/>
    <property type="evidence" value="ECO:0007669"/>
    <property type="project" value="UniProtKB-KW"/>
</dbReference>
<dbReference type="GO" id="GO:0090729">
    <property type="term" value="F:toxin activity"/>
    <property type="evidence" value="ECO:0007669"/>
    <property type="project" value="UniProtKB-KW"/>
</dbReference>
<dbReference type="PANTHER" id="PTHR38340:SF1">
    <property type="entry name" value="S-LAYER PROTEIN"/>
    <property type="match status" value="1"/>
</dbReference>
<keyword evidence="21" id="KW-1185">Reference proteome</keyword>
<evidence type="ECO:0000256" key="12">
    <source>
        <dbReference type="ARBA" id="ARBA00022807"/>
    </source>
</evidence>
<evidence type="ECO:0000256" key="16">
    <source>
        <dbReference type="ARBA" id="ARBA00023026"/>
    </source>
</evidence>
<comment type="caution">
    <text evidence="20">The sequence shown here is derived from an EMBL/GenBank/DDBJ whole genome shotgun (WGS) entry which is preliminary data.</text>
</comment>
<evidence type="ECO:0000256" key="13">
    <source>
        <dbReference type="ARBA" id="ARBA00022813"/>
    </source>
</evidence>
<keyword evidence="8" id="KW-0808">Transferase</keyword>
<evidence type="ECO:0000256" key="2">
    <source>
        <dbReference type="ARBA" id="ARBA00004340"/>
    </source>
</evidence>
<accession>A0AAD8YTJ2</accession>
<dbReference type="InterPro" id="IPR018511">
    <property type="entry name" value="Hemolysin-typ_Ca-bd_CS"/>
</dbReference>
<keyword evidence="18" id="KW-0472">Membrane</keyword>
<evidence type="ECO:0000256" key="8">
    <source>
        <dbReference type="ARBA" id="ARBA00022679"/>
    </source>
</evidence>
<dbReference type="PRINTS" id="PR00313">
    <property type="entry name" value="CABNDNGRPT"/>
</dbReference>
<dbReference type="GO" id="GO:0016740">
    <property type="term" value="F:transferase activity"/>
    <property type="evidence" value="ECO:0007669"/>
    <property type="project" value="UniProtKB-KW"/>
</dbReference>
<keyword evidence="13" id="KW-0068">Autocatalytic cleavage</keyword>
<keyword evidence="14" id="KW-0460">Magnesium</keyword>
<organism evidence="20 21">
    <name type="scientific">Electrophorus voltai</name>
    <dbReference type="NCBI Taxonomy" id="2609070"/>
    <lineage>
        <taxon>Eukaryota</taxon>
        <taxon>Metazoa</taxon>
        <taxon>Chordata</taxon>
        <taxon>Craniata</taxon>
        <taxon>Vertebrata</taxon>
        <taxon>Euteleostomi</taxon>
        <taxon>Actinopterygii</taxon>
        <taxon>Neopterygii</taxon>
        <taxon>Teleostei</taxon>
        <taxon>Ostariophysi</taxon>
        <taxon>Gymnotiformes</taxon>
        <taxon>Gymnotoidei</taxon>
        <taxon>Gymnotidae</taxon>
        <taxon>Electrophorus</taxon>
    </lineage>
</organism>
<evidence type="ECO:0000256" key="3">
    <source>
        <dbReference type="ARBA" id="ARBA00004551"/>
    </source>
</evidence>
<dbReference type="Pfam" id="PF11713">
    <property type="entry name" value="Peptidase_C80"/>
    <property type="match status" value="1"/>
</dbReference>
<evidence type="ECO:0000256" key="4">
    <source>
        <dbReference type="ARBA" id="ARBA00004613"/>
    </source>
</evidence>
<keyword evidence="17" id="KW-0446">Lipid-binding</keyword>
<dbReference type="GO" id="GO:0043657">
    <property type="term" value="C:host cell"/>
    <property type="evidence" value="ECO:0007669"/>
    <property type="project" value="UniProtKB-SubCell"/>
</dbReference>
<keyword evidence="10" id="KW-0677">Repeat</keyword>
<keyword evidence="12" id="KW-0788">Thiol protease</keyword>
<reference evidence="20" key="1">
    <citation type="submission" date="2023-03" db="EMBL/GenBank/DDBJ databases">
        <title>Electrophorus voltai genome.</title>
        <authorList>
            <person name="Bian C."/>
        </authorList>
    </citation>
    <scope>NUCLEOTIDE SEQUENCE</scope>
    <source>
        <strain evidence="20">CB-2022</strain>
        <tissue evidence="20">Muscle</tissue>
    </source>
</reference>
<evidence type="ECO:0000256" key="5">
    <source>
        <dbReference type="ARBA" id="ARBA00022525"/>
    </source>
</evidence>
<dbReference type="GO" id="GO:0006508">
    <property type="term" value="P:proteolysis"/>
    <property type="evidence" value="ECO:0007669"/>
    <property type="project" value="UniProtKB-KW"/>
</dbReference>
<dbReference type="InterPro" id="IPR001343">
    <property type="entry name" value="Hemolysn_Ca-bd"/>
</dbReference>
<dbReference type="GO" id="GO:0008289">
    <property type="term" value="F:lipid binding"/>
    <property type="evidence" value="ECO:0007669"/>
    <property type="project" value="UniProtKB-KW"/>
</dbReference>
<dbReference type="PANTHER" id="PTHR38340">
    <property type="entry name" value="S-LAYER PROTEIN"/>
    <property type="match status" value="1"/>
</dbReference>
<evidence type="ECO:0000256" key="10">
    <source>
        <dbReference type="ARBA" id="ARBA00022737"/>
    </source>
</evidence>
<keyword evidence="7" id="KW-0645">Protease</keyword>
<evidence type="ECO:0000256" key="6">
    <source>
        <dbReference type="ARBA" id="ARBA00022656"/>
    </source>
</evidence>
<dbReference type="Gene3D" id="3.40.50.11050">
    <property type="match status" value="1"/>
</dbReference>
<dbReference type="InterPro" id="IPR050557">
    <property type="entry name" value="RTX_toxin/Mannuronan_C5-epim"/>
</dbReference>
<name>A0AAD8YTJ2_9TELE</name>
<evidence type="ECO:0000256" key="15">
    <source>
        <dbReference type="ARBA" id="ARBA00022870"/>
    </source>
</evidence>
<dbReference type="EMBL" id="JAROKS010000026">
    <property type="protein sequence ID" value="KAK1785681.1"/>
    <property type="molecule type" value="Genomic_DNA"/>
</dbReference>
<evidence type="ECO:0000256" key="7">
    <source>
        <dbReference type="ARBA" id="ARBA00022670"/>
    </source>
</evidence>
<dbReference type="CDD" id="cd20500">
    <property type="entry name" value="Peptidase_C80"/>
    <property type="match status" value="1"/>
</dbReference>
<dbReference type="PROSITE" id="PS00330">
    <property type="entry name" value="HEMOLYSIN_CALCIUM"/>
    <property type="match status" value="1"/>
</dbReference>
<dbReference type="Pfam" id="PF00353">
    <property type="entry name" value="HemolysinCabind"/>
    <property type="match status" value="5"/>
</dbReference>
<evidence type="ECO:0000256" key="9">
    <source>
        <dbReference type="ARBA" id="ARBA00022723"/>
    </source>
</evidence>
<keyword evidence="15" id="KW-1043">Host membrane</keyword>
<evidence type="ECO:0000313" key="20">
    <source>
        <dbReference type="EMBL" id="KAK1785681.1"/>
    </source>
</evidence>
<keyword evidence="5" id="KW-0964">Secreted</keyword>
<gene>
    <name evidence="20" type="ORF">P4O66_019035</name>
</gene>
<dbReference type="Gene3D" id="2.150.10.10">
    <property type="entry name" value="Serralysin-like metalloprotease, C-terminal"/>
    <property type="match status" value="5"/>
</dbReference>
<sequence>MTCLESDSCSSVVNRATIIKIIGSISEDGDTLSGYSGSSLASIMLNLAIQKASLFSITDNISITFRNNFMRVFKSYGINAVLENTLQNDYIYQIMDETGKAVEYQIPKRPVAHMTHYDTQHILIMQDDHVVRDAVTFLYEKHPTVSSVYILKNQRPKLIKGDPVPVSAESHLVLVGHGDKGWDSKTGLVSYTAEEVADIIERMNLEKNQIRTTSVVGCDVGSDETFWNTLLKELHARSIETELHLRTSLVQISHSGQKITGEIRPDGIIWRHSDDRKKVVLTLDRNGEVVTQIQSGNCMEEIYSDERNVVGHHFEDLWPTKPGRFVSESSREPHTDDLEGLSWAFFYHRKEHVHSELQRTFGEKVQELNVKPDSVIIKDGEFHCALLSKKNPHEIRKWKLKLPSESQIQIEKIWESMDKVSATPATHMTSEHLEQAGMALGTMGLMLGAQGAVRAFEQGDVVQGTMATLETTHEITGMTLAAVGKQISVTAGSKVMNAISTALKNPVTKRTLVVLPVVGIGFSIYNIVEDIKRSDTVGYIDAGLDSFILVMDVVEFAVPVLAPIITPINFALSVIRMAIDDIYFDIQAEFNKLPPDATILDKIGAFFKGLGEGIVHFILDIASFFVTVPYREIENGRRLVERISDYQKYYSRTEVQAGRKAIDFTGGESSWNGGGITFCLSDQGPSEFCMDYFVSADESIGRKCWSIDTDQTDDVVLGTGESHQLEYSNIQIKVLLFIPVGTRKVISGYKEINYSRYGEYSGNSKENNFFAVQSNPDTDAMEVMLSYYYRLYGKEGDDTFYLGPQRSYVEGQGGKDMYIIPKDGGNTIINNYDSQKTVDVLILSVNYHQISVTKSGNSVVLQYCDDHNVMIKDWFTGEEYRHINIMSDDGVLFGISPTVISAVKLVSRGVNLMSKPEGQTVDTTEPLLVTVTNIMGSPHNDRLIGNAQKNMIEGGGGSDYMKGGEGEDVYVVNEKKHSKIQIENYSMDKEMDMIIIAANLHAFKTKVEGNHLILMPFSDIWSDVTLINWFRSEEDRHLLVVTKDLVTFSLSADKFLCSQSDPVHSKCILSQSIDYRKSPKPLVIDLEAEEAFQNVTEVRGSNLNDNIKGNAQGNTIMPGDGADFLEGRRGQDWYIITPSLGLKTIDNYSPDLSLDMLLLNENYELIRIKCSGQDLNIFINDQMKVQLKRWFSSVMSQHMQVRTADGIIFNLQTDSHKCGDNLKFPQTVDYRTKTSFQVMLMNYPEFVSVVEMYGSTGYDIMIGNDKDNLLDPFTGGGIMDGTEGKDTYTVKPEYGTKIVIDNFAVDEKQDTVLFQAEFLTSPITVHAEKYDVIISANEKGQDMKVRLKDYRRGQKQQHLSFQSADGVHFWVRSPITNQSQVLQDPWIEAYKVILKDKQLDCQIHLGSQRNLSTVYTVQGCSSQSNNIEGNDLDNALLGGLKHDIIDGGDGHDTLTGGQGNDILLGSTGNDTLYGEDGDDTLLGGPGWDSFIPGPGADVIDGGSGRDTVLYHGNHEKGEGVYVNLVSGEGQSADAEGDVLKDVENVIGTIYSDILVSGYEPALLKGSDGNDVLVSVVEGDHLIGGEGRDVYMMVPHHGWITIDNCAEDDVSDILYLPSVTGASAECMKSHSGLSLKFHNGDSTFMGIFLKDWVNSRHKCGHLILIMRESAFSIEALCLFSRSIEYILEEFGTKHLDTPV</sequence>
<comment type="cofactor">
    <cofactor evidence="1">
        <name>Mg(2+)</name>
        <dbReference type="ChEBI" id="CHEBI:18420"/>
    </cofactor>
</comment>
<keyword evidence="16" id="KW-0843">Virulence</keyword>
<dbReference type="GO" id="GO:0005509">
    <property type="term" value="F:calcium ion binding"/>
    <property type="evidence" value="ECO:0007669"/>
    <property type="project" value="InterPro"/>
</dbReference>
<feature type="domain" description="Peptidase C80" evidence="19">
    <location>
        <begin position="108"/>
        <end position="285"/>
    </location>
</feature>
<evidence type="ECO:0000313" key="21">
    <source>
        <dbReference type="Proteomes" id="UP001239994"/>
    </source>
</evidence>
<comment type="subcellular location">
    <subcellularLocation>
        <location evidence="2">Host cell</location>
    </subcellularLocation>
    <subcellularLocation>
        <location evidence="3">Host membrane</location>
    </subcellularLocation>
    <subcellularLocation>
        <location evidence="4">Secreted</location>
    </subcellularLocation>
</comment>
<evidence type="ECO:0000256" key="17">
    <source>
        <dbReference type="ARBA" id="ARBA00023121"/>
    </source>
</evidence>
<evidence type="ECO:0000259" key="19">
    <source>
        <dbReference type="PROSITE" id="PS51771"/>
    </source>
</evidence>
<evidence type="ECO:0000256" key="18">
    <source>
        <dbReference type="ARBA" id="ARBA00023136"/>
    </source>
</evidence>
<evidence type="ECO:0000256" key="1">
    <source>
        <dbReference type="ARBA" id="ARBA00001946"/>
    </source>
</evidence>
<protein>
    <recommendedName>
        <fullName evidence="19">Peptidase C80 domain-containing protein</fullName>
    </recommendedName>
</protein>
<dbReference type="SUPFAM" id="SSF51120">
    <property type="entry name" value="beta-Roll"/>
    <property type="match status" value="6"/>
</dbReference>
<keyword evidence="6" id="KW-0800">Toxin</keyword>
<dbReference type="PROSITE" id="PS51771">
    <property type="entry name" value="CGT_MARTX_CPD"/>
    <property type="match status" value="1"/>
</dbReference>
<keyword evidence="9" id="KW-0479">Metal-binding</keyword>
<dbReference type="GO" id="GO:0005576">
    <property type="term" value="C:extracellular region"/>
    <property type="evidence" value="ECO:0007669"/>
    <property type="project" value="UniProtKB-SubCell"/>
</dbReference>
<dbReference type="Proteomes" id="UP001239994">
    <property type="component" value="Unassembled WGS sequence"/>
</dbReference>
<proteinExistence type="predicted"/>
<evidence type="ECO:0000256" key="14">
    <source>
        <dbReference type="ARBA" id="ARBA00022842"/>
    </source>
</evidence>
<dbReference type="InterPro" id="IPR020974">
    <property type="entry name" value="CPD_dom"/>
</dbReference>
<dbReference type="InterPro" id="IPR011049">
    <property type="entry name" value="Serralysin-like_metalloprot_C"/>
</dbReference>